<comment type="subunit">
    <text evidence="4">Part of the 50S ribosomal subunit.</text>
</comment>
<keyword evidence="3 4" id="KW-0687">Ribonucleoprotein</keyword>
<evidence type="ECO:0000256" key="1">
    <source>
        <dbReference type="ARBA" id="ARBA00006227"/>
    </source>
</evidence>
<protein>
    <recommendedName>
        <fullName evidence="4">Large ribosomal subunit protein uL13</fullName>
    </recommendedName>
</protein>
<name>A0A1F4TS26_UNCSA</name>
<comment type="caution">
    <text evidence="5">The sequence shown here is derived from an EMBL/GenBank/DDBJ whole genome shotgun (WGS) entry which is preliminary data.</text>
</comment>
<dbReference type="AlphaFoldDB" id="A0A1F4TS26"/>
<dbReference type="SUPFAM" id="SSF52161">
    <property type="entry name" value="Ribosomal protein L13"/>
    <property type="match status" value="1"/>
</dbReference>
<evidence type="ECO:0000313" key="6">
    <source>
        <dbReference type="Proteomes" id="UP000178951"/>
    </source>
</evidence>
<dbReference type="GO" id="GO:0003735">
    <property type="term" value="F:structural constituent of ribosome"/>
    <property type="evidence" value="ECO:0007669"/>
    <property type="project" value="InterPro"/>
</dbReference>
<dbReference type="InterPro" id="IPR005822">
    <property type="entry name" value="Ribosomal_uL13"/>
</dbReference>
<reference evidence="5 6" key="1">
    <citation type="journal article" date="2016" name="Nat. Commun.">
        <title>Thousands of microbial genomes shed light on interconnected biogeochemical processes in an aquifer system.</title>
        <authorList>
            <person name="Anantharaman K."/>
            <person name="Brown C.T."/>
            <person name="Hug L.A."/>
            <person name="Sharon I."/>
            <person name="Castelle C.J."/>
            <person name="Probst A.J."/>
            <person name="Thomas B.C."/>
            <person name="Singh A."/>
            <person name="Wilkins M.J."/>
            <person name="Karaoz U."/>
            <person name="Brodie E.L."/>
            <person name="Williams K.H."/>
            <person name="Hubbard S.S."/>
            <person name="Banfield J.F."/>
        </authorList>
    </citation>
    <scope>NUCLEOTIDE SEQUENCE [LARGE SCALE GENOMIC DNA]</scope>
</reference>
<evidence type="ECO:0000256" key="2">
    <source>
        <dbReference type="ARBA" id="ARBA00022980"/>
    </source>
</evidence>
<dbReference type="CDD" id="cd00392">
    <property type="entry name" value="Ribosomal_L13"/>
    <property type="match status" value="1"/>
</dbReference>
<evidence type="ECO:0000256" key="3">
    <source>
        <dbReference type="ARBA" id="ARBA00023274"/>
    </source>
</evidence>
<dbReference type="InterPro" id="IPR005823">
    <property type="entry name" value="Ribosomal_uL13_bac-type"/>
</dbReference>
<dbReference type="NCBIfam" id="TIGR01066">
    <property type="entry name" value="rplM_bact"/>
    <property type="match status" value="1"/>
</dbReference>
<dbReference type="GO" id="GO:0003729">
    <property type="term" value="F:mRNA binding"/>
    <property type="evidence" value="ECO:0007669"/>
    <property type="project" value="TreeGrafter"/>
</dbReference>
<sequence length="143" mass="16230">MKKRRTVFTRAQDVKRAWYQIDATDVILGRLATKAADYLRGKHKPLYTPNADCGDYIVVTNAAKVKVSGKKNEQKMYFTHSGYPGGEKLFSFEKMASRKPEQIIRLAVEGMLPKNKLAAHMINKLKIFKGEAPQYGKLPKLEV</sequence>
<comment type="function">
    <text evidence="4">This protein is one of the early assembly proteins of the 50S ribosomal subunit, although it is not seen to bind rRNA by itself. It is important during the early stages of 50S assembly.</text>
</comment>
<evidence type="ECO:0000313" key="5">
    <source>
        <dbReference type="EMBL" id="OGC35515.1"/>
    </source>
</evidence>
<evidence type="ECO:0000256" key="4">
    <source>
        <dbReference type="HAMAP-Rule" id="MF_01366"/>
    </source>
</evidence>
<proteinExistence type="inferred from homology"/>
<accession>A0A1F4TS26</accession>
<comment type="similarity">
    <text evidence="1 4">Belongs to the universal ribosomal protein uL13 family.</text>
</comment>
<dbReference type="GO" id="GO:0006412">
    <property type="term" value="P:translation"/>
    <property type="evidence" value="ECO:0007669"/>
    <property type="project" value="UniProtKB-UniRule"/>
</dbReference>
<dbReference type="GO" id="GO:0017148">
    <property type="term" value="P:negative regulation of translation"/>
    <property type="evidence" value="ECO:0007669"/>
    <property type="project" value="TreeGrafter"/>
</dbReference>
<keyword evidence="2 4" id="KW-0689">Ribosomal protein</keyword>
<dbReference type="Pfam" id="PF00572">
    <property type="entry name" value="Ribosomal_L13"/>
    <property type="match status" value="1"/>
</dbReference>
<gene>
    <name evidence="4" type="primary">rplM</name>
    <name evidence="5" type="ORF">A2311_01670</name>
</gene>
<dbReference type="HAMAP" id="MF_01366">
    <property type="entry name" value="Ribosomal_uL13"/>
    <property type="match status" value="1"/>
</dbReference>
<organism evidence="5 6">
    <name type="scientific">candidate division WOR-1 bacterium RIFOXYB2_FULL_48_7</name>
    <dbReference type="NCBI Taxonomy" id="1802583"/>
    <lineage>
        <taxon>Bacteria</taxon>
        <taxon>Bacillati</taxon>
        <taxon>Saganbacteria</taxon>
    </lineage>
</organism>
<dbReference type="PANTHER" id="PTHR11545:SF2">
    <property type="entry name" value="LARGE RIBOSOMAL SUBUNIT PROTEIN UL13M"/>
    <property type="match status" value="1"/>
</dbReference>
<dbReference type="GO" id="GO:1990904">
    <property type="term" value="C:ribonucleoprotein complex"/>
    <property type="evidence" value="ECO:0007669"/>
    <property type="project" value="UniProtKB-KW"/>
</dbReference>
<dbReference type="PANTHER" id="PTHR11545">
    <property type="entry name" value="RIBOSOMAL PROTEIN L13"/>
    <property type="match status" value="1"/>
</dbReference>
<dbReference type="InterPro" id="IPR036899">
    <property type="entry name" value="Ribosomal_uL13_sf"/>
</dbReference>
<dbReference type="GO" id="GO:0005840">
    <property type="term" value="C:ribosome"/>
    <property type="evidence" value="ECO:0007669"/>
    <property type="project" value="UniProtKB-KW"/>
</dbReference>
<dbReference type="EMBL" id="MEUF01000025">
    <property type="protein sequence ID" value="OGC35515.1"/>
    <property type="molecule type" value="Genomic_DNA"/>
</dbReference>
<dbReference type="Proteomes" id="UP000178951">
    <property type="component" value="Unassembled WGS sequence"/>
</dbReference>
<dbReference type="STRING" id="1802583.A2311_01670"/>
<dbReference type="PIRSF" id="PIRSF002181">
    <property type="entry name" value="Ribosomal_L13"/>
    <property type="match status" value="1"/>
</dbReference>
<dbReference type="Gene3D" id="3.90.1180.10">
    <property type="entry name" value="Ribosomal protein L13"/>
    <property type="match status" value="1"/>
</dbReference>